<proteinExistence type="predicted"/>
<organism evidence="1 2">
    <name type="scientific">Caerostris extrusa</name>
    <name type="common">Bark spider</name>
    <name type="synonym">Caerostris bankana</name>
    <dbReference type="NCBI Taxonomy" id="172846"/>
    <lineage>
        <taxon>Eukaryota</taxon>
        <taxon>Metazoa</taxon>
        <taxon>Ecdysozoa</taxon>
        <taxon>Arthropoda</taxon>
        <taxon>Chelicerata</taxon>
        <taxon>Arachnida</taxon>
        <taxon>Araneae</taxon>
        <taxon>Araneomorphae</taxon>
        <taxon>Entelegynae</taxon>
        <taxon>Araneoidea</taxon>
        <taxon>Araneidae</taxon>
        <taxon>Caerostris</taxon>
    </lineage>
</organism>
<name>A0AAV4XHP4_CAEEX</name>
<evidence type="ECO:0000313" key="2">
    <source>
        <dbReference type="Proteomes" id="UP001054945"/>
    </source>
</evidence>
<evidence type="ECO:0000313" key="1">
    <source>
        <dbReference type="EMBL" id="GIY93466.1"/>
    </source>
</evidence>
<sequence length="81" mass="9558">MKPLGRPDFLPRRCPRNTTRRWATLVPRPHPHLKRRLGVEIYLKTMLCYAQCFNKEEDVVESGLVMALQLEAHVMVEQKEE</sequence>
<gene>
    <name evidence="1" type="ORF">CEXT_281041</name>
</gene>
<accession>A0AAV4XHP4</accession>
<reference evidence="1 2" key="1">
    <citation type="submission" date="2021-06" db="EMBL/GenBank/DDBJ databases">
        <title>Caerostris extrusa draft genome.</title>
        <authorList>
            <person name="Kono N."/>
            <person name="Arakawa K."/>
        </authorList>
    </citation>
    <scope>NUCLEOTIDE SEQUENCE [LARGE SCALE GENOMIC DNA]</scope>
</reference>
<keyword evidence="2" id="KW-1185">Reference proteome</keyword>
<comment type="caution">
    <text evidence="1">The sequence shown here is derived from an EMBL/GenBank/DDBJ whole genome shotgun (WGS) entry which is preliminary data.</text>
</comment>
<dbReference type="AlphaFoldDB" id="A0AAV4XHP4"/>
<dbReference type="EMBL" id="BPLR01000268">
    <property type="protein sequence ID" value="GIY93466.1"/>
    <property type="molecule type" value="Genomic_DNA"/>
</dbReference>
<protein>
    <submittedName>
        <fullName evidence="1">Uncharacterized protein</fullName>
    </submittedName>
</protein>
<dbReference type="Proteomes" id="UP001054945">
    <property type="component" value="Unassembled WGS sequence"/>
</dbReference>